<evidence type="ECO:0000256" key="1">
    <source>
        <dbReference type="ARBA" id="ARBA00007625"/>
    </source>
</evidence>
<reference evidence="7 8" key="1">
    <citation type="submission" date="2024-01" db="EMBL/GenBank/DDBJ databases">
        <title>A draft genome for a cacao thread blight-causing isolate of Paramarasmius palmivorus.</title>
        <authorList>
            <person name="Baruah I.K."/>
            <person name="Bukari Y."/>
            <person name="Amoako-Attah I."/>
            <person name="Meinhardt L.W."/>
            <person name="Bailey B.A."/>
            <person name="Cohen S.P."/>
        </authorList>
    </citation>
    <scope>NUCLEOTIDE SEQUENCE [LARGE SCALE GENOMIC DNA]</scope>
    <source>
        <strain evidence="7 8">GH-12</strain>
    </source>
</reference>
<evidence type="ECO:0000313" key="7">
    <source>
        <dbReference type="EMBL" id="KAK7050019.1"/>
    </source>
</evidence>
<keyword evidence="8" id="KW-1185">Reference proteome</keyword>
<evidence type="ECO:0000256" key="6">
    <source>
        <dbReference type="SAM" id="MobiDB-lite"/>
    </source>
</evidence>
<dbReference type="InterPro" id="IPR015943">
    <property type="entry name" value="WD40/YVTN_repeat-like_dom_sf"/>
</dbReference>
<dbReference type="InterPro" id="IPR001680">
    <property type="entry name" value="WD40_rpt"/>
</dbReference>
<comment type="caution">
    <text evidence="7">The sequence shown here is derived from an EMBL/GenBank/DDBJ whole genome shotgun (WGS) entry which is preliminary data.</text>
</comment>
<organism evidence="7 8">
    <name type="scientific">Paramarasmius palmivorus</name>
    <dbReference type="NCBI Taxonomy" id="297713"/>
    <lineage>
        <taxon>Eukaryota</taxon>
        <taxon>Fungi</taxon>
        <taxon>Dikarya</taxon>
        <taxon>Basidiomycota</taxon>
        <taxon>Agaricomycotina</taxon>
        <taxon>Agaricomycetes</taxon>
        <taxon>Agaricomycetidae</taxon>
        <taxon>Agaricales</taxon>
        <taxon>Marasmiineae</taxon>
        <taxon>Marasmiaceae</taxon>
        <taxon>Paramarasmius</taxon>
    </lineage>
</organism>
<evidence type="ECO:0000313" key="8">
    <source>
        <dbReference type="Proteomes" id="UP001383192"/>
    </source>
</evidence>
<dbReference type="Gene3D" id="2.130.10.10">
    <property type="entry name" value="YVTN repeat-like/Quinoprotein amine dehydrogenase"/>
    <property type="match status" value="2"/>
</dbReference>
<dbReference type="AlphaFoldDB" id="A0AAW0DDV9"/>
<comment type="similarity">
    <text evidence="1">Belongs to the WD repeat WDR55 family.</text>
</comment>
<dbReference type="PANTHER" id="PTHR44019">
    <property type="entry name" value="WD REPEAT-CONTAINING PROTEIN 55"/>
    <property type="match status" value="1"/>
</dbReference>
<dbReference type="InterPro" id="IPR050505">
    <property type="entry name" value="WDR55/POC1"/>
</dbReference>
<dbReference type="EMBL" id="JAYKXP010000015">
    <property type="protein sequence ID" value="KAK7050019.1"/>
    <property type="molecule type" value="Genomic_DNA"/>
</dbReference>
<sequence>MPDVSVGSQIFDLVFHPSHPTAYTALLSGKVKAITYDQDGNHKQQFSVKTSQKSCRGITINDDGSRLYTGGKGKAIHTIDTGTGKVVESRIKAHETSINRLKHVQPWLFATGDDDGVIKTQFPVTQLWDPRKKASFRTYKHHFDYITDFLWLDDAKHLVATRFIGSGDGTLSVLDIRSKKTEPFAHSEDQEDELLSLVSIKGGTKVIVGTQIGVLSVFNRSSGWGDCVDRIPGHPHSVDALCSLPLSLPNVDSSSTVLTGSSDGFLRAVHIFPTKLGGIVADHGDWPVERIAVSSGIAPPSLEAGEEQESGDNSSGRSVHKRRSSLVADSEEDDETQSTAVSGTWWAGSVGHDEFLKLTDIGQFFSQANALQDDDDGDSSNRGEESADEDGPEGIDQANEPSAGADDQAKDSDDDLAEGEGGHKRKRKNRDPMAVKRKKGRNEVEVQGSFFDEL</sequence>
<dbReference type="Proteomes" id="UP001383192">
    <property type="component" value="Unassembled WGS sequence"/>
</dbReference>
<evidence type="ECO:0000256" key="2">
    <source>
        <dbReference type="ARBA" id="ARBA00022574"/>
    </source>
</evidence>
<gene>
    <name evidence="7" type="ORF">VNI00_005450</name>
</gene>
<keyword evidence="3" id="KW-0677">Repeat</keyword>
<dbReference type="Pfam" id="PF24796">
    <property type="entry name" value="WDR55"/>
    <property type="match status" value="1"/>
</dbReference>
<feature type="region of interest" description="Disordered" evidence="6">
    <location>
        <begin position="370"/>
        <end position="454"/>
    </location>
</feature>
<evidence type="ECO:0000256" key="3">
    <source>
        <dbReference type="ARBA" id="ARBA00022737"/>
    </source>
</evidence>
<dbReference type="InterPro" id="IPR036322">
    <property type="entry name" value="WD40_repeat_dom_sf"/>
</dbReference>
<feature type="compositionally biased region" description="Basic residues" evidence="6">
    <location>
        <begin position="423"/>
        <end position="440"/>
    </location>
</feature>
<proteinExistence type="inferred from homology"/>
<evidence type="ECO:0000256" key="4">
    <source>
        <dbReference type="ARBA" id="ARBA00039238"/>
    </source>
</evidence>
<accession>A0AAW0DDV9</accession>
<dbReference type="PANTHER" id="PTHR44019:SF20">
    <property type="entry name" value="WD REPEAT-CONTAINING PROTEIN 55"/>
    <property type="match status" value="1"/>
</dbReference>
<name>A0AAW0DDV9_9AGAR</name>
<dbReference type="SUPFAM" id="SSF50978">
    <property type="entry name" value="WD40 repeat-like"/>
    <property type="match status" value="1"/>
</dbReference>
<feature type="region of interest" description="Disordered" evidence="6">
    <location>
        <begin position="301"/>
        <end position="340"/>
    </location>
</feature>
<evidence type="ECO:0000256" key="5">
    <source>
        <dbReference type="ARBA" id="ARBA00039514"/>
    </source>
</evidence>
<keyword evidence="2" id="KW-0853">WD repeat</keyword>
<dbReference type="SMART" id="SM00320">
    <property type="entry name" value="WD40"/>
    <property type="match status" value="4"/>
</dbReference>
<protein>
    <recommendedName>
        <fullName evidence="4">WD repeat-containing protein JIP5</fullName>
    </recommendedName>
    <alternativeName>
        <fullName evidence="5">WD repeat-containing protein jip5</fullName>
    </alternativeName>
</protein>